<dbReference type="STRING" id="76021.BS329_03185"/>
<protein>
    <recommendedName>
        <fullName evidence="1">Reductase C-terminal domain-containing protein</fullName>
    </recommendedName>
</protein>
<dbReference type="Gene3D" id="3.50.50.60">
    <property type="entry name" value="FAD/NAD(P)-binding domain"/>
    <property type="match status" value="1"/>
</dbReference>
<proteinExistence type="predicted"/>
<dbReference type="InterPro" id="IPR028202">
    <property type="entry name" value="Reductase_C"/>
</dbReference>
<keyword evidence="3" id="KW-1185">Reference proteome</keyword>
<dbReference type="Pfam" id="PF14759">
    <property type="entry name" value="Reductase_C"/>
    <property type="match status" value="1"/>
</dbReference>
<dbReference type="Gene3D" id="3.30.390.30">
    <property type="match status" value="1"/>
</dbReference>
<dbReference type="Proteomes" id="UP000187486">
    <property type="component" value="Unassembled WGS sequence"/>
</dbReference>
<organism evidence="2 3">
    <name type="scientific">Amycolatopsis coloradensis</name>
    <dbReference type="NCBI Taxonomy" id="76021"/>
    <lineage>
        <taxon>Bacteria</taxon>
        <taxon>Bacillati</taxon>
        <taxon>Actinomycetota</taxon>
        <taxon>Actinomycetes</taxon>
        <taxon>Pseudonocardiales</taxon>
        <taxon>Pseudonocardiaceae</taxon>
        <taxon>Amycolatopsis</taxon>
    </lineage>
</organism>
<evidence type="ECO:0000313" key="2">
    <source>
        <dbReference type="EMBL" id="OLZ56637.1"/>
    </source>
</evidence>
<reference evidence="2 3" key="1">
    <citation type="submission" date="2016-01" db="EMBL/GenBank/DDBJ databases">
        <title>Amycolatopsis coloradensis genome sequencing and assembly.</title>
        <authorList>
            <person name="Mayilraj S."/>
        </authorList>
    </citation>
    <scope>NUCLEOTIDE SEQUENCE [LARGE SCALE GENOMIC DNA]</scope>
    <source>
        <strain evidence="2 3">DSM 44225</strain>
    </source>
</reference>
<feature type="domain" description="Reductase C-terminal" evidence="1">
    <location>
        <begin position="56"/>
        <end position="109"/>
    </location>
</feature>
<gene>
    <name evidence="2" type="ORF">BS329_03185</name>
</gene>
<evidence type="ECO:0000259" key="1">
    <source>
        <dbReference type="Pfam" id="PF14759"/>
    </source>
</evidence>
<accession>A0A1R0L2Q4</accession>
<comment type="caution">
    <text evidence="2">The sequence shown here is derived from an EMBL/GenBank/DDBJ whole genome shotgun (WGS) entry which is preliminary data.</text>
</comment>
<evidence type="ECO:0000313" key="3">
    <source>
        <dbReference type="Proteomes" id="UP000187486"/>
    </source>
</evidence>
<dbReference type="EMBL" id="MQUQ01000002">
    <property type="protein sequence ID" value="OLZ56637.1"/>
    <property type="molecule type" value="Genomic_DNA"/>
</dbReference>
<dbReference type="InterPro" id="IPR016156">
    <property type="entry name" value="FAD/NAD-linked_Rdtase_dimer_sf"/>
</dbReference>
<dbReference type="AlphaFoldDB" id="A0A1R0L2Q4"/>
<dbReference type="InterPro" id="IPR036188">
    <property type="entry name" value="FAD/NAD-bd_sf"/>
</dbReference>
<name>A0A1R0L2Q4_9PSEU</name>
<sequence>MLVAVGATPRVAYFHPRYGKRVRVEHWGCAKWQGEHVAGNLLEENEPYLKSPYFFDELVVRGDLAARDFTAFWMRDGQVTAAMNVNQWDDGDALKALVEGHAAVTARNLP</sequence>
<dbReference type="SUPFAM" id="SSF55424">
    <property type="entry name" value="FAD/NAD-linked reductases, dimerisation (C-terminal) domain"/>
    <property type="match status" value="1"/>
</dbReference>